<dbReference type="GeneID" id="9580545"/>
<feature type="region of interest" description="Disordered" evidence="1">
    <location>
        <begin position="76"/>
        <end position="151"/>
    </location>
</feature>
<protein>
    <submittedName>
        <fullName evidence="3">Uncharacterized protein</fullName>
    </submittedName>
</protein>
<sequence>MLEVHYSASCSCGLLLLLHLFFFISPLLFCLLPCLLERTVSSHYGVLLLSLSQPRWLSTCPPPALTSEVWSTYVPPVSPPSSPQEGKKASKEQKTVQKKTKTVQEARQAGRQAILRRKRSKNTQTKRKKEKKEGKQKEKETQIEKKMGDEARTRLTSWRIAPVFRQGGLVGPDSLSKKEQPSRCRGRAEWTDGKDSSRARDPSPGSYCTYIPPCDIYRLPYYISILTYGYTQLRLHKECYITILRTLLFFQAWGKRALCMAVNAGYAARSSACLYLDAVRYFSCLMLHASAAAGCCWFAGGTNRDALDQRGLPPGCNANQIQSSVVFTHFYLFCLLSFSLTFTRSRRLFVRSYRTAIWRKYGTGNVAREVSPLPSQVSF</sequence>
<reference evidence="4" key="1">
    <citation type="journal article" date="2011" name="Genome Biol.">
        <title>Comparative and functional genomics provide insights into the pathogenicity of dermatophytic fungi.</title>
        <authorList>
            <person name="Burmester A."/>
            <person name="Shelest E."/>
            <person name="Gloeckner G."/>
            <person name="Heddergott C."/>
            <person name="Schindler S."/>
            <person name="Staib P."/>
            <person name="Heidel A."/>
            <person name="Felder M."/>
            <person name="Petzold A."/>
            <person name="Szafranski K."/>
            <person name="Feuermann M."/>
            <person name="Pedruzzi I."/>
            <person name="Priebe S."/>
            <person name="Groth M."/>
            <person name="Winkler R."/>
            <person name="Li W."/>
            <person name="Kniemeyer O."/>
            <person name="Schroeckh V."/>
            <person name="Hertweck C."/>
            <person name="Hube B."/>
            <person name="White T.C."/>
            <person name="Platzer M."/>
            <person name="Guthke R."/>
            <person name="Heitman J."/>
            <person name="Woestemeyer J."/>
            <person name="Zipfel P.F."/>
            <person name="Monod M."/>
            <person name="Brakhage A.A."/>
        </authorList>
    </citation>
    <scope>NUCLEOTIDE SEQUENCE [LARGE SCALE GENOMIC DNA]</scope>
    <source>
        <strain evidence="4">HKI 0517</strain>
    </source>
</reference>
<name>D4D144_TRIVH</name>
<dbReference type="EMBL" id="ACYE01000049">
    <property type="protein sequence ID" value="EFE44442.1"/>
    <property type="molecule type" value="Genomic_DNA"/>
</dbReference>
<dbReference type="KEGG" id="tve:TRV_00791"/>
<keyword evidence="2" id="KW-0812">Transmembrane</keyword>
<evidence type="ECO:0000313" key="4">
    <source>
        <dbReference type="Proteomes" id="UP000008383"/>
    </source>
</evidence>
<keyword evidence="2" id="KW-0472">Membrane</keyword>
<comment type="caution">
    <text evidence="3">The sequence shown here is derived from an EMBL/GenBank/DDBJ whole genome shotgun (WGS) entry which is preliminary data.</text>
</comment>
<feature type="transmembrane region" description="Helical" evidence="2">
    <location>
        <begin position="279"/>
        <end position="300"/>
    </location>
</feature>
<dbReference type="Proteomes" id="UP000008383">
    <property type="component" value="Unassembled WGS sequence"/>
</dbReference>
<evidence type="ECO:0000256" key="2">
    <source>
        <dbReference type="SAM" id="Phobius"/>
    </source>
</evidence>
<feature type="compositionally biased region" description="Basic residues" evidence="1">
    <location>
        <begin position="114"/>
        <end position="130"/>
    </location>
</feature>
<feature type="compositionally biased region" description="Basic and acidic residues" evidence="1">
    <location>
        <begin position="131"/>
        <end position="151"/>
    </location>
</feature>
<gene>
    <name evidence="3" type="ORF">TRV_00791</name>
</gene>
<feature type="transmembrane region" description="Helical" evidence="2">
    <location>
        <begin position="6"/>
        <end position="32"/>
    </location>
</feature>
<dbReference type="HOGENOM" id="CLU_729955_0_0_1"/>
<evidence type="ECO:0000313" key="3">
    <source>
        <dbReference type="EMBL" id="EFE44442.1"/>
    </source>
</evidence>
<dbReference type="AlphaFoldDB" id="D4D144"/>
<feature type="compositionally biased region" description="Basic and acidic residues" evidence="1">
    <location>
        <begin position="85"/>
        <end position="95"/>
    </location>
</feature>
<accession>D4D144</accession>
<feature type="transmembrane region" description="Helical" evidence="2">
    <location>
        <begin position="320"/>
        <end position="342"/>
    </location>
</feature>
<feature type="region of interest" description="Disordered" evidence="1">
    <location>
        <begin position="169"/>
        <end position="203"/>
    </location>
</feature>
<dbReference type="RefSeq" id="XP_003025053.1">
    <property type="nucleotide sequence ID" value="XM_003025007.1"/>
</dbReference>
<keyword evidence="4" id="KW-1185">Reference proteome</keyword>
<feature type="compositionally biased region" description="Basic and acidic residues" evidence="1">
    <location>
        <begin position="175"/>
        <end position="201"/>
    </location>
</feature>
<organism evidence="3 4">
    <name type="scientific">Trichophyton verrucosum (strain HKI 0517)</name>
    <dbReference type="NCBI Taxonomy" id="663202"/>
    <lineage>
        <taxon>Eukaryota</taxon>
        <taxon>Fungi</taxon>
        <taxon>Dikarya</taxon>
        <taxon>Ascomycota</taxon>
        <taxon>Pezizomycotina</taxon>
        <taxon>Eurotiomycetes</taxon>
        <taxon>Eurotiomycetidae</taxon>
        <taxon>Onygenales</taxon>
        <taxon>Arthrodermataceae</taxon>
        <taxon>Trichophyton</taxon>
    </lineage>
</organism>
<evidence type="ECO:0000256" key="1">
    <source>
        <dbReference type="SAM" id="MobiDB-lite"/>
    </source>
</evidence>
<proteinExistence type="predicted"/>
<keyword evidence="2" id="KW-1133">Transmembrane helix</keyword>